<dbReference type="PROSITE" id="PS00638">
    <property type="entry name" value="PII_GLNB_CTER"/>
    <property type="match status" value="1"/>
</dbReference>
<sequence>MYSALDTIWTLLGAALVFFMQAGFAMVETGFTRAKNAGNIIMKNLMDFCIGTVVFWLIGFGLMFGGDGALIGGLDFFIQGDYSSSIPTFAFVIFQTVFCATAATIVSGAMAERTKFSSYCIYSLIISAIIYPISGHWIWGGGFLSQLGFHDFAGSTAVHMVGGVAALIGATILGPRIGKYSKDGKAHAIPGHNLTVGALGVFILWFAWFGFNGCSTVSMTGDEAIVTASKIFMTTNIAAAVSTCVVLIITWIRYKKPDVSMTLNGSLACLVAITAGCDLVSPVGACFIGIFAGFAVVFAVEFIEKKLKVDDPVGAVSVHGVCGALGTILTGLFATEGGLFYGGGFKFLGTQILGVICVIAWVAITMTIVFIVIKKTIGLRVSEEEEIEGLDKKEHGLESCYPDFMAVGASYSGITLNQLSASTVPENTTIDNTDTIPVVYNTSKTDAKFTKVVILTKQDRFDRLKVALDKLGITGMTVTNVLGYGMQKGSTDYYRGVPLDEVTLLPQLKVEIVVCKIPVDTLVKVIKKALYTGKIGDGKIFVQDVENVIKIRTNEEGYDALQDDDEK</sequence>
<evidence type="ECO:0000256" key="4">
    <source>
        <dbReference type="ARBA" id="ARBA00022692"/>
    </source>
</evidence>
<dbReference type="Gene3D" id="1.10.3430.10">
    <property type="entry name" value="Ammonium transporter AmtB like domains"/>
    <property type="match status" value="1"/>
</dbReference>
<feature type="domain" description="Ammonium transporter AmtB-like" evidence="10">
    <location>
        <begin position="9"/>
        <end position="397"/>
    </location>
</feature>
<dbReference type="GO" id="GO:0097272">
    <property type="term" value="P:ammonium homeostasis"/>
    <property type="evidence" value="ECO:0007669"/>
    <property type="project" value="TreeGrafter"/>
</dbReference>
<dbReference type="GO" id="GO:0030234">
    <property type="term" value="F:enzyme regulator activity"/>
    <property type="evidence" value="ECO:0007669"/>
    <property type="project" value="InterPro"/>
</dbReference>
<dbReference type="NCBIfam" id="TIGR00836">
    <property type="entry name" value="amt"/>
    <property type="match status" value="1"/>
</dbReference>
<dbReference type="PANTHER" id="PTHR11730">
    <property type="entry name" value="AMMONIUM TRANSPORTER"/>
    <property type="match status" value="1"/>
</dbReference>
<accession>A0A173XVK8</accession>
<dbReference type="SUPFAM" id="SSF54913">
    <property type="entry name" value="GlnB-like"/>
    <property type="match status" value="1"/>
</dbReference>
<dbReference type="InterPro" id="IPR017918">
    <property type="entry name" value="N-reg_PII_CS"/>
</dbReference>
<comment type="subcellular location">
    <subcellularLocation>
        <location evidence="1">Membrane</location>
        <topology evidence="1">Multi-pass membrane protein</topology>
    </subcellularLocation>
</comment>
<organism evidence="11 12">
    <name type="scientific">Clostridium disporicum</name>
    <dbReference type="NCBI Taxonomy" id="84024"/>
    <lineage>
        <taxon>Bacteria</taxon>
        <taxon>Bacillati</taxon>
        <taxon>Bacillota</taxon>
        <taxon>Clostridia</taxon>
        <taxon>Eubacteriales</taxon>
        <taxon>Clostridiaceae</taxon>
        <taxon>Clostridium</taxon>
    </lineage>
</organism>
<keyword evidence="7" id="KW-0924">Ammonia transport</keyword>
<feature type="transmembrane region" description="Helical" evidence="9">
    <location>
        <begin position="48"/>
        <end position="66"/>
    </location>
</feature>
<feature type="transmembrane region" description="Helical" evidence="9">
    <location>
        <begin position="194"/>
        <end position="211"/>
    </location>
</feature>
<feature type="transmembrane region" description="Helical" evidence="9">
    <location>
        <begin position="86"/>
        <end position="107"/>
    </location>
</feature>
<dbReference type="GO" id="GO:0008519">
    <property type="term" value="F:ammonium channel activity"/>
    <property type="evidence" value="ECO:0007669"/>
    <property type="project" value="InterPro"/>
</dbReference>
<evidence type="ECO:0000256" key="5">
    <source>
        <dbReference type="ARBA" id="ARBA00022989"/>
    </source>
</evidence>
<evidence type="ECO:0000256" key="8">
    <source>
        <dbReference type="RuleBase" id="RU003936"/>
    </source>
</evidence>
<evidence type="ECO:0000313" key="12">
    <source>
        <dbReference type="Proteomes" id="UP000095558"/>
    </source>
</evidence>
<feature type="transmembrane region" description="Helical" evidence="9">
    <location>
        <begin position="259"/>
        <end position="276"/>
    </location>
</feature>
<dbReference type="AlphaFoldDB" id="A0A173XVK8"/>
<dbReference type="GO" id="GO:0006808">
    <property type="term" value="P:regulation of nitrogen utilization"/>
    <property type="evidence" value="ECO:0007669"/>
    <property type="project" value="InterPro"/>
</dbReference>
<protein>
    <submittedName>
        <fullName evidence="11">Ammonium transporter</fullName>
    </submittedName>
</protein>
<dbReference type="PRINTS" id="PR00340">
    <property type="entry name" value="PIIGLNB"/>
</dbReference>
<evidence type="ECO:0000259" key="10">
    <source>
        <dbReference type="Pfam" id="PF00909"/>
    </source>
</evidence>
<dbReference type="PROSITE" id="PS51343">
    <property type="entry name" value="PII_GLNB_DOM"/>
    <property type="match status" value="1"/>
</dbReference>
<dbReference type="InterPro" id="IPR002187">
    <property type="entry name" value="N-reg_PII"/>
</dbReference>
<feature type="transmembrane region" description="Helical" evidence="9">
    <location>
        <begin position="6"/>
        <end position="27"/>
    </location>
</feature>
<dbReference type="InterPro" id="IPR015867">
    <property type="entry name" value="N-reg_PII/ATP_PRibTrfase_C"/>
</dbReference>
<dbReference type="GO" id="GO:0016020">
    <property type="term" value="C:membrane"/>
    <property type="evidence" value="ECO:0007669"/>
    <property type="project" value="UniProtKB-SubCell"/>
</dbReference>
<keyword evidence="4 9" id="KW-0812">Transmembrane</keyword>
<evidence type="ECO:0000256" key="2">
    <source>
        <dbReference type="ARBA" id="ARBA00005887"/>
    </source>
</evidence>
<feature type="transmembrane region" description="Helical" evidence="9">
    <location>
        <begin position="347"/>
        <end position="373"/>
    </location>
</feature>
<evidence type="ECO:0000256" key="7">
    <source>
        <dbReference type="ARBA" id="ARBA00023177"/>
    </source>
</evidence>
<dbReference type="EMBL" id="CYZV01000002">
    <property type="protein sequence ID" value="CUN56032.1"/>
    <property type="molecule type" value="Genomic_DNA"/>
</dbReference>
<feature type="transmembrane region" description="Helical" evidence="9">
    <location>
        <begin position="315"/>
        <end position="335"/>
    </location>
</feature>
<comment type="similarity">
    <text evidence="8">Belongs to the P(II) protein family.</text>
</comment>
<keyword evidence="3" id="KW-0813">Transport</keyword>
<dbReference type="InterPro" id="IPR029020">
    <property type="entry name" value="Ammonium/urea_transptr"/>
</dbReference>
<feature type="transmembrane region" description="Helical" evidence="9">
    <location>
        <begin position="152"/>
        <end position="173"/>
    </location>
</feature>
<dbReference type="RefSeq" id="WP_055274955.1">
    <property type="nucleotide sequence ID" value="NZ_CYZV01000002.1"/>
</dbReference>
<dbReference type="SMART" id="SM00938">
    <property type="entry name" value="P-II"/>
    <property type="match status" value="1"/>
</dbReference>
<dbReference type="InterPro" id="IPR011322">
    <property type="entry name" value="N-reg_PII-like_a/b"/>
</dbReference>
<evidence type="ECO:0000313" key="11">
    <source>
        <dbReference type="EMBL" id="CUN56032.1"/>
    </source>
</evidence>
<dbReference type="InterPro" id="IPR024041">
    <property type="entry name" value="NH4_transpt_AmtB-like_dom"/>
</dbReference>
<dbReference type="SUPFAM" id="SSF111352">
    <property type="entry name" value="Ammonium transporter"/>
    <property type="match status" value="1"/>
</dbReference>
<reference evidence="11 12" key="1">
    <citation type="submission" date="2015-09" db="EMBL/GenBank/DDBJ databases">
        <authorList>
            <consortium name="Pathogen Informatics"/>
        </authorList>
    </citation>
    <scope>NUCLEOTIDE SEQUENCE [LARGE SCALE GENOMIC DNA]</scope>
    <source>
        <strain evidence="11 12">2789STDY5834855</strain>
    </source>
</reference>
<keyword evidence="6 9" id="KW-0472">Membrane</keyword>
<proteinExistence type="inferred from homology"/>
<dbReference type="Pfam" id="PF00909">
    <property type="entry name" value="Ammonium_transp"/>
    <property type="match status" value="1"/>
</dbReference>
<dbReference type="Proteomes" id="UP000095558">
    <property type="component" value="Unassembled WGS sequence"/>
</dbReference>
<dbReference type="OrthoDB" id="9814202at2"/>
<comment type="similarity">
    <text evidence="2">Belongs to the ammonia transporter channel (TC 1.A.11.2) family.</text>
</comment>
<name>A0A173XVK8_9CLOT</name>
<feature type="transmembrane region" description="Helical" evidence="9">
    <location>
        <begin position="282"/>
        <end position="303"/>
    </location>
</feature>
<gene>
    <name evidence="11" type="primary">amt_1</name>
    <name evidence="11" type="ORF">ERS852470_00198</name>
</gene>
<dbReference type="Gene3D" id="3.30.70.120">
    <property type="match status" value="1"/>
</dbReference>
<feature type="transmembrane region" description="Helical" evidence="9">
    <location>
        <begin position="231"/>
        <end position="252"/>
    </location>
</feature>
<keyword evidence="5 9" id="KW-1133">Transmembrane helix</keyword>
<dbReference type="Pfam" id="PF00543">
    <property type="entry name" value="P-II"/>
    <property type="match status" value="1"/>
</dbReference>
<feature type="transmembrane region" description="Helical" evidence="9">
    <location>
        <begin position="119"/>
        <end position="140"/>
    </location>
</feature>
<dbReference type="InterPro" id="IPR001905">
    <property type="entry name" value="Ammonium_transpt"/>
</dbReference>
<evidence type="ECO:0000256" key="1">
    <source>
        <dbReference type="ARBA" id="ARBA00004141"/>
    </source>
</evidence>
<evidence type="ECO:0000256" key="3">
    <source>
        <dbReference type="ARBA" id="ARBA00022448"/>
    </source>
</evidence>
<dbReference type="FunFam" id="1.10.3430.10:FF:000008">
    <property type="entry name" value="Ammonium transporter"/>
    <property type="match status" value="1"/>
</dbReference>
<dbReference type="STRING" id="84024.ERS852471_02092"/>
<evidence type="ECO:0000256" key="9">
    <source>
        <dbReference type="SAM" id="Phobius"/>
    </source>
</evidence>
<evidence type="ECO:0000256" key="6">
    <source>
        <dbReference type="ARBA" id="ARBA00023136"/>
    </source>
</evidence>
<dbReference type="PANTHER" id="PTHR11730:SF89">
    <property type="entry name" value="AMMONIUM TRANSPORTER SLL0108-RELATED"/>
    <property type="match status" value="1"/>
</dbReference>